<dbReference type="EMBL" id="NIRI02000056">
    <property type="protein sequence ID" value="KAG5445055.1"/>
    <property type="molecule type" value="Genomic_DNA"/>
</dbReference>
<evidence type="ECO:0000313" key="8">
    <source>
        <dbReference type="Proteomes" id="UP000286415"/>
    </source>
</evidence>
<dbReference type="InterPro" id="IPR011989">
    <property type="entry name" value="ARM-like"/>
</dbReference>
<keyword evidence="5" id="KW-0143">Chaperone</keyword>
<comment type="subcellular location">
    <subcellularLocation>
        <location evidence="1">Cytoplasm</location>
        <location evidence="1">Cell cortex</location>
    </subcellularLocation>
</comment>
<dbReference type="InterPro" id="IPR019318">
    <property type="entry name" value="Gua_nucleotide_exch_fac_Ric8"/>
</dbReference>
<keyword evidence="4" id="KW-0344">Guanine-nucleotide releasing factor</keyword>
<organism evidence="7 8">
    <name type="scientific">Clonorchis sinensis</name>
    <name type="common">Chinese liver fluke</name>
    <dbReference type="NCBI Taxonomy" id="79923"/>
    <lineage>
        <taxon>Eukaryota</taxon>
        <taxon>Metazoa</taxon>
        <taxon>Spiralia</taxon>
        <taxon>Lophotrochozoa</taxon>
        <taxon>Platyhelminthes</taxon>
        <taxon>Trematoda</taxon>
        <taxon>Digenea</taxon>
        <taxon>Opisthorchiida</taxon>
        <taxon>Opisthorchiata</taxon>
        <taxon>Opisthorchiidae</taxon>
        <taxon>Clonorchis</taxon>
    </lineage>
</organism>
<evidence type="ECO:0000256" key="4">
    <source>
        <dbReference type="ARBA" id="ARBA00022658"/>
    </source>
</evidence>
<dbReference type="Pfam" id="PF10165">
    <property type="entry name" value="Ric8"/>
    <property type="match status" value="1"/>
</dbReference>
<protein>
    <submittedName>
        <fullName evidence="7">Synembryn-A</fullName>
    </submittedName>
</protein>
<dbReference type="OrthoDB" id="5585685at2759"/>
<feature type="compositionally biased region" description="Basic and acidic residues" evidence="6">
    <location>
        <begin position="590"/>
        <end position="600"/>
    </location>
</feature>
<keyword evidence="3" id="KW-0963">Cytoplasm</keyword>
<name>A0A8T1M873_CLOSI</name>
<accession>A0A8T1M873</accession>
<dbReference type="Gene3D" id="1.25.10.10">
    <property type="entry name" value="Leucine-rich Repeat Variant"/>
    <property type="match status" value="1"/>
</dbReference>
<dbReference type="GO" id="GO:0005938">
    <property type="term" value="C:cell cortex"/>
    <property type="evidence" value="ECO:0007669"/>
    <property type="project" value="UniProtKB-SubCell"/>
</dbReference>
<keyword evidence="8" id="KW-1185">Reference proteome</keyword>
<dbReference type="PRINTS" id="PR01802">
    <property type="entry name" value="SYNEMBRYN"/>
</dbReference>
<dbReference type="Proteomes" id="UP000286415">
    <property type="component" value="Unassembled WGS sequence"/>
</dbReference>
<evidence type="ECO:0000256" key="1">
    <source>
        <dbReference type="ARBA" id="ARBA00004544"/>
    </source>
</evidence>
<dbReference type="PANTHER" id="PTHR12425:SF5">
    <property type="entry name" value="SYNEMBRYN"/>
    <property type="match status" value="1"/>
</dbReference>
<dbReference type="SUPFAM" id="SSF48371">
    <property type="entry name" value="ARM repeat"/>
    <property type="match status" value="1"/>
</dbReference>
<evidence type="ECO:0000256" key="6">
    <source>
        <dbReference type="SAM" id="MobiDB-lite"/>
    </source>
</evidence>
<reference evidence="7 8" key="1">
    <citation type="journal article" date="2018" name="Biotechnol. Adv.">
        <title>Improved genomic resources and new bioinformatic workflow for the carcinogenic parasite Clonorchis sinensis: Biotechnological implications.</title>
        <authorList>
            <person name="Wang D."/>
            <person name="Korhonen P.K."/>
            <person name="Gasser R.B."/>
            <person name="Young N.D."/>
        </authorList>
    </citation>
    <scope>NUCLEOTIDE SEQUENCE [LARGE SCALE GENOMIC DNA]</scope>
    <source>
        <strain evidence="7">Cs-k2</strain>
    </source>
</reference>
<evidence type="ECO:0000256" key="2">
    <source>
        <dbReference type="ARBA" id="ARBA00009049"/>
    </source>
</evidence>
<dbReference type="PANTHER" id="PTHR12425">
    <property type="entry name" value="SYNEMBRYN"/>
    <property type="match status" value="1"/>
</dbReference>
<feature type="compositionally biased region" description="Basic and acidic residues" evidence="6">
    <location>
        <begin position="573"/>
        <end position="582"/>
    </location>
</feature>
<comment type="caution">
    <text evidence="7">The sequence shown here is derived from an EMBL/GenBank/DDBJ whole genome shotgun (WGS) entry which is preliminary data.</text>
</comment>
<proteinExistence type="inferred from homology"/>
<sequence>MTLYFEGARRLSKDGMMSLEVPVFSVTGFATFLNAVINQLRCYGSENGRVLQVEDYYYYSRILFIFSSRNLPLSLSAKGGTDQTYQILVESVLNCAHGLCDYPSSQAVNNKGFSEPGKANRFPLWDGTSFNMSLENFVQEHDFDFSLKTVDEEQKELILRRCLDVLKSGEETELVKCLSCLRILSRDERCLDQLKDENVIDRLLSCAFPSGEILNELQAVEALKTLSNLLFKRPSILNHLKSADVIQKLVSRLKTHRDTVSRSDLLQLDLKLLFLLSGLDPTVRQELVDRNEVFSLLADLLCTFQSVPLSTKDYQLISDIFKVAYNIGYSVQRSPTNLQSNLEIFNRYCEIIRDFLLRPNPRTPEHHQLTCQLVNFLNVMPRRSFKLLISMKGGAAVQEMTSIQVLLDFLDTELVPVSAPCYIPQPGLEETLCPVLNALTRAAQGNRDIRKYCRAKVLPHLRAEVRNLPEEGATMRNRLCKLLTNPSHGVSELVALFLFVLCKEDIGRAVKYTGFGNFAGFLARHALLGGASKKSARSKAEQIAVENSQGATTAVEEDSAQEYSSASSDSETEEYKRLKDEVNPVTGRWEASRADPMEGMSEEQKEYFAMELVNNIDKLQRGGVIQPGRVGEDGRVKPVSHVLELLETAKTVQKEEDSSDSD</sequence>
<comment type="similarity">
    <text evidence="2">Belongs to the synembryn family.</text>
</comment>
<feature type="region of interest" description="Disordered" evidence="6">
    <location>
        <begin position="542"/>
        <end position="600"/>
    </location>
</feature>
<reference evidence="7 8" key="2">
    <citation type="journal article" date="2021" name="Genomics">
        <title>High-quality reference genome for Clonorchis sinensis.</title>
        <authorList>
            <person name="Young N.D."/>
            <person name="Stroehlein A.J."/>
            <person name="Kinkar L."/>
            <person name="Wang T."/>
            <person name="Sohn W.M."/>
            <person name="Chang B.C.H."/>
            <person name="Kaur P."/>
            <person name="Weisz D."/>
            <person name="Dudchenko O."/>
            <person name="Aiden E.L."/>
            <person name="Korhonen P.K."/>
            <person name="Gasser R.B."/>
        </authorList>
    </citation>
    <scope>NUCLEOTIDE SEQUENCE [LARGE SCALE GENOMIC DNA]</scope>
    <source>
        <strain evidence="7">Cs-k2</strain>
    </source>
</reference>
<dbReference type="InterPro" id="IPR016024">
    <property type="entry name" value="ARM-type_fold"/>
</dbReference>
<evidence type="ECO:0000256" key="3">
    <source>
        <dbReference type="ARBA" id="ARBA00022490"/>
    </source>
</evidence>
<evidence type="ECO:0000313" key="7">
    <source>
        <dbReference type="EMBL" id="KAG5445055.1"/>
    </source>
</evidence>
<dbReference type="GO" id="GO:0007186">
    <property type="term" value="P:G protein-coupled receptor signaling pathway"/>
    <property type="evidence" value="ECO:0007669"/>
    <property type="project" value="TreeGrafter"/>
</dbReference>
<dbReference type="GO" id="GO:0001965">
    <property type="term" value="F:G-protein alpha-subunit binding"/>
    <property type="evidence" value="ECO:0007669"/>
    <property type="project" value="TreeGrafter"/>
</dbReference>
<evidence type="ECO:0000256" key="5">
    <source>
        <dbReference type="ARBA" id="ARBA00023186"/>
    </source>
</evidence>
<dbReference type="AlphaFoldDB" id="A0A8T1M873"/>
<dbReference type="InterPro" id="IPR008376">
    <property type="entry name" value="Chaperone_Ric-8_A/B"/>
</dbReference>
<gene>
    <name evidence="7" type="ORF">CSKR_105074</name>
</gene>
<dbReference type="GO" id="GO:0005085">
    <property type="term" value="F:guanyl-nucleotide exchange factor activity"/>
    <property type="evidence" value="ECO:0007669"/>
    <property type="project" value="UniProtKB-KW"/>
</dbReference>